<keyword evidence="4 6" id="KW-0862">Zinc</keyword>
<gene>
    <name evidence="9" type="ORF">SFRICE_010721</name>
</gene>
<dbReference type="Pfam" id="PF07776">
    <property type="entry name" value="zf-AD"/>
    <property type="match status" value="1"/>
</dbReference>
<dbReference type="GO" id="GO:0000981">
    <property type="term" value="F:DNA-binding transcription factor activity, RNA polymerase II-specific"/>
    <property type="evidence" value="ECO:0007669"/>
    <property type="project" value="TreeGrafter"/>
</dbReference>
<evidence type="ECO:0000313" key="9">
    <source>
        <dbReference type="EMBL" id="SOQ40140.1"/>
    </source>
</evidence>
<feature type="binding site" evidence="6">
    <location>
        <position position="12"/>
    </location>
    <ligand>
        <name>Zn(2+)</name>
        <dbReference type="ChEBI" id="CHEBI:29105"/>
    </ligand>
</feature>
<dbReference type="PANTHER" id="PTHR24379">
    <property type="entry name" value="KRAB AND ZINC FINGER DOMAIN-CONTAINING"/>
    <property type="match status" value="1"/>
</dbReference>
<evidence type="ECO:0000259" key="8">
    <source>
        <dbReference type="PROSITE" id="PS51915"/>
    </source>
</evidence>
<keyword evidence="2" id="KW-0677">Repeat</keyword>
<dbReference type="PROSITE" id="PS51915">
    <property type="entry name" value="ZAD"/>
    <property type="match status" value="1"/>
</dbReference>
<sequence>MCDDVQNCCRICLDVESDHVNILENPTITLQLKACLSVTISSNDHLPKTICSSCVSLLNQFYNFQLNARCSQDWLESSVQEKLKKTTENKMVIQPLPDSEYNSDSLLEFLNNTANIEEYLNNLGKEDIPCIVNMLDKNEHTFEISKMNNKITKLPSPKKKDLVKKFKSEKDVINSEVHIVKGIVMRESDSKTNINQSKVESSAFICFGCKTKYDAVQKLLQHLSVCDIASRTCIHCDMLFNSKQQMQMHSIAHNTSAPFTCNCGQEFPSKERLIQHHKTCLMDYAASVGCVYRCKGCGDTFKERFQLYKHAKEHLAKADERVCDICGHTFNGTEALVKHRKEEHEKPEKVIYRCKICNITATDRKEMYIHVKTHTAKPEPTRHLCESCGRSFATRTSLFRHSILHESETTVCHICNKQFVDTKLMEHHLREHIEITICEKCGQSVNKYKLATHDCV</sequence>
<evidence type="ECO:0000259" key="7">
    <source>
        <dbReference type="PROSITE" id="PS50157"/>
    </source>
</evidence>
<keyword evidence="1 6" id="KW-0479">Metal-binding</keyword>
<evidence type="ECO:0000256" key="2">
    <source>
        <dbReference type="ARBA" id="ARBA00022737"/>
    </source>
</evidence>
<dbReference type="SUPFAM" id="SSF57716">
    <property type="entry name" value="Glucocorticoid receptor-like (DNA-binding domain)"/>
    <property type="match status" value="1"/>
</dbReference>
<dbReference type="EMBL" id="ODYU01002528">
    <property type="protein sequence ID" value="SOQ40140.1"/>
    <property type="molecule type" value="Genomic_DNA"/>
</dbReference>
<reference evidence="9" key="1">
    <citation type="submission" date="2016-07" db="EMBL/GenBank/DDBJ databases">
        <authorList>
            <person name="Bretaudeau A."/>
        </authorList>
    </citation>
    <scope>NUCLEOTIDE SEQUENCE</scope>
    <source>
        <strain evidence="9">Rice</strain>
        <tissue evidence="9">Whole body</tissue>
    </source>
</reference>
<dbReference type="GO" id="GO:0000977">
    <property type="term" value="F:RNA polymerase II transcription regulatory region sequence-specific DNA binding"/>
    <property type="evidence" value="ECO:0007669"/>
    <property type="project" value="TreeGrafter"/>
</dbReference>
<feature type="domain" description="C2H2-type" evidence="7">
    <location>
        <begin position="383"/>
        <end position="410"/>
    </location>
</feature>
<dbReference type="GO" id="GO:0005634">
    <property type="term" value="C:nucleus"/>
    <property type="evidence" value="ECO:0007669"/>
    <property type="project" value="InterPro"/>
</dbReference>
<dbReference type="AlphaFoldDB" id="A0A2H1VH20"/>
<dbReference type="SMART" id="SM00355">
    <property type="entry name" value="ZnF_C2H2"/>
    <property type="match status" value="6"/>
</dbReference>
<dbReference type="Gene3D" id="3.30.160.60">
    <property type="entry name" value="Classic Zinc Finger"/>
    <property type="match status" value="3"/>
</dbReference>
<feature type="binding site" evidence="6">
    <location>
        <position position="54"/>
    </location>
    <ligand>
        <name>Zn(2+)</name>
        <dbReference type="ChEBI" id="CHEBI:29105"/>
    </ligand>
</feature>
<dbReference type="GO" id="GO:0008270">
    <property type="term" value="F:zinc ion binding"/>
    <property type="evidence" value="ECO:0007669"/>
    <property type="project" value="UniProtKB-UniRule"/>
</dbReference>
<evidence type="ECO:0000256" key="5">
    <source>
        <dbReference type="PROSITE-ProRule" id="PRU00042"/>
    </source>
</evidence>
<dbReference type="InterPro" id="IPR012934">
    <property type="entry name" value="Znf_AD"/>
</dbReference>
<dbReference type="InterPro" id="IPR013087">
    <property type="entry name" value="Znf_C2H2_type"/>
</dbReference>
<dbReference type="PROSITE" id="PS00028">
    <property type="entry name" value="ZINC_FINGER_C2H2_1"/>
    <property type="match status" value="5"/>
</dbReference>
<feature type="domain" description="C2H2-type" evidence="7">
    <location>
        <begin position="321"/>
        <end position="349"/>
    </location>
</feature>
<evidence type="ECO:0000256" key="4">
    <source>
        <dbReference type="ARBA" id="ARBA00022833"/>
    </source>
</evidence>
<feature type="domain" description="ZAD" evidence="8">
    <location>
        <begin position="7"/>
        <end position="78"/>
    </location>
</feature>
<keyword evidence="3 5" id="KW-0863">Zinc-finger</keyword>
<dbReference type="Gene3D" id="3.40.1800.20">
    <property type="match status" value="1"/>
</dbReference>
<accession>A0A2H1VH20</accession>
<feature type="domain" description="C2H2-type" evidence="7">
    <location>
        <begin position="352"/>
        <end position="379"/>
    </location>
</feature>
<feature type="binding site" evidence="6">
    <location>
        <position position="51"/>
    </location>
    <ligand>
        <name>Zn(2+)</name>
        <dbReference type="ChEBI" id="CHEBI:29105"/>
    </ligand>
</feature>
<evidence type="ECO:0000256" key="6">
    <source>
        <dbReference type="PROSITE-ProRule" id="PRU01263"/>
    </source>
</evidence>
<dbReference type="PANTHER" id="PTHR24379:SF127">
    <property type="entry name" value="BLOODY FINGERS-RELATED"/>
    <property type="match status" value="1"/>
</dbReference>
<feature type="domain" description="C2H2-type" evidence="7">
    <location>
        <begin position="231"/>
        <end position="258"/>
    </location>
</feature>
<evidence type="ECO:0000256" key="3">
    <source>
        <dbReference type="ARBA" id="ARBA00022771"/>
    </source>
</evidence>
<feature type="domain" description="C2H2-type" evidence="7">
    <location>
        <begin position="292"/>
        <end position="319"/>
    </location>
</feature>
<name>A0A2H1VH20_SPOFR</name>
<dbReference type="PROSITE" id="PS50157">
    <property type="entry name" value="ZINC_FINGER_C2H2_2"/>
    <property type="match status" value="5"/>
</dbReference>
<feature type="binding site" evidence="6">
    <location>
        <position position="9"/>
    </location>
    <ligand>
        <name>Zn(2+)</name>
        <dbReference type="ChEBI" id="CHEBI:29105"/>
    </ligand>
</feature>
<dbReference type="InterPro" id="IPR036236">
    <property type="entry name" value="Znf_C2H2_sf"/>
</dbReference>
<evidence type="ECO:0000256" key="1">
    <source>
        <dbReference type="ARBA" id="ARBA00022723"/>
    </source>
</evidence>
<protein>
    <submittedName>
        <fullName evidence="9">SFRICE_010721</fullName>
    </submittedName>
</protein>
<proteinExistence type="predicted"/>
<dbReference type="SUPFAM" id="SSF57667">
    <property type="entry name" value="beta-beta-alpha zinc fingers"/>
    <property type="match status" value="3"/>
</dbReference>
<organism evidence="9">
    <name type="scientific">Spodoptera frugiperda</name>
    <name type="common">Fall armyworm</name>
    <dbReference type="NCBI Taxonomy" id="7108"/>
    <lineage>
        <taxon>Eukaryota</taxon>
        <taxon>Metazoa</taxon>
        <taxon>Ecdysozoa</taxon>
        <taxon>Arthropoda</taxon>
        <taxon>Hexapoda</taxon>
        <taxon>Insecta</taxon>
        <taxon>Pterygota</taxon>
        <taxon>Neoptera</taxon>
        <taxon>Endopterygota</taxon>
        <taxon>Lepidoptera</taxon>
        <taxon>Glossata</taxon>
        <taxon>Ditrysia</taxon>
        <taxon>Noctuoidea</taxon>
        <taxon>Noctuidae</taxon>
        <taxon>Amphipyrinae</taxon>
        <taxon>Spodoptera</taxon>
    </lineage>
</organism>
<dbReference type="SMART" id="SM00868">
    <property type="entry name" value="zf-AD"/>
    <property type="match status" value="1"/>
</dbReference>